<organism evidence="2 3">
    <name type="scientific">Dermatophagoides pteronyssinus</name>
    <name type="common">European house dust mite</name>
    <dbReference type="NCBI Taxonomy" id="6956"/>
    <lineage>
        <taxon>Eukaryota</taxon>
        <taxon>Metazoa</taxon>
        <taxon>Ecdysozoa</taxon>
        <taxon>Arthropoda</taxon>
        <taxon>Chelicerata</taxon>
        <taxon>Arachnida</taxon>
        <taxon>Acari</taxon>
        <taxon>Acariformes</taxon>
        <taxon>Sarcoptiformes</taxon>
        <taxon>Astigmata</taxon>
        <taxon>Psoroptidia</taxon>
        <taxon>Analgoidea</taxon>
        <taxon>Pyroglyphidae</taxon>
        <taxon>Dermatophagoidinae</taxon>
        <taxon>Dermatophagoides</taxon>
    </lineage>
</organism>
<proteinExistence type="predicted"/>
<evidence type="ECO:0000313" key="3">
    <source>
        <dbReference type="Proteomes" id="UP000887458"/>
    </source>
</evidence>
<evidence type="ECO:0000256" key="1">
    <source>
        <dbReference type="SAM" id="MobiDB-lite"/>
    </source>
</evidence>
<comment type="caution">
    <text evidence="2">The sequence shown here is derived from an EMBL/GenBank/DDBJ whole genome shotgun (WGS) entry which is preliminary data.</text>
</comment>
<protein>
    <submittedName>
        <fullName evidence="2">Uncharacterized protein</fullName>
    </submittedName>
</protein>
<sequence>MIWIIETLGNQIRGKLVEMYVIIKCNNLIPFRIETGAILRIVSVKFQPNYVLCEHLAVIEHFEMNGTKSDLLSTHPKQNPDQLNNHEFELPLKTA</sequence>
<dbReference type="Proteomes" id="UP000887458">
    <property type="component" value="Unassembled WGS sequence"/>
</dbReference>
<feature type="compositionally biased region" description="Basic and acidic residues" evidence="1">
    <location>
        <begin position="84"/>
        <end position="95"/>
    </location>
</feature>
<gene>
    <name evidence="2" type="ORF">DERP_011059</name>
</gene>
<keyword evidence="3" id="KW-1185">Reference proteome</keyword>
<dbReference type="EMBL" id="NJHN03000061">
    <property type="protein sequence ID" value="KAH9418966.1"/>
    <property type="molecule type" value="Genomic_DNA"/>
</dbReference>
<name>A0ABQ8J8P8_DERPT</name>
<feature type="region of interest" description="Disordered" evidence="1">
    <location>
        <begin position="70"/>
        <end position="95"/>
    </location>
</feature>
<reference evidence="2 3" key="1">
    <citation type="journal article" date="2018" name="J. Allergy Clin. Immunol.">
        <title>High-quality assembly of Dermatophagoides pteronyssinus genome and transcriptome reveals a wide range of novel allergens.</title>
        <authorList>
            <person name="Liu X.Y."/>
            <person name="Yang K.Y."/>
            <person name="Wang M.Q."/>
            <person name="Kwok J.S."/>
            <person name="Zeng X."/>
            <person name="Yang Z."/>
            <person name="Xiao X.J."/>
            <person name="Lau C.P."/>
            <person name="Li Y."/>
            <person name="Huang Z.M."/>
            <person name="Ba J.G."/>
            <person name="Yim A.K."/>
            <person name="Ouyang C.Y."/>
            <person name="Ngai S.M."/>
            <person name="Chan T.F."/>
            <person name="Leung E.L."/>
            <person name="Liu L."/>
            <person name="Liu Z.G."/>
            <person name="Tsui S.K."/>
        </authorList>
    </citation>
    <scope>NUCLEOTIDE SEQUENCE [LARGE SCALE GENOMIC DNA]</scope>
    <source>
        <strain evidence="2">Derp</strain>
    </source>
</reference>
<evidence type="ECO:0000313" key="2">
    <source>
        <dbReference type="EMBL" id="KAH9418966.1"/>
    </source>
</evidence>
<accession>A0ABQ8J8P8</accession>
<reference evidence="2 3" key="2">
    <citation type="journal article" date="2022" name="Mol. Biol. Evol.">
        <title>Comparative Genomics Reveals Insights into the Divergent Evolution of Astigmatic Mites and Household Pest Adaptations.</title>
        <authorList>
            <person name="Xiong Q."/>
            <person name="Wan A.T."/>
            <person name="Liu X."/>
            <person name="Fung C.S."/>
            <person name="Xiao X."/>
            <person name="Malainual N."/>
            <person name="Hou J."/>
            <person name="Wang L."/>
            <person name="Wang M."/>
            <person name="Yang K.Y."/>
            <person name="Cui Y."/>
            <person name="Leung E.L."/>
            <person name="Nong W."/>
            <person name="Shin S.K."/>
            <person name="Au S.W."/>
            <person name="Jeong K.Y."/>
            <person name="Chew F.T."/>
            <person name="Hui J.H."/>
            <person name="Leung T.F."/>
            <person name="Tungtrongchitr A."/>
            <person name="Zhong N."/>
            <person name="Liu Z."/>
            <person name="Tsui S.K."/>
        </authorList>
    </citation>
    <scope>NUCLEOTIDE SEQUENCE [LARGE SCALE GENOMIC DNA]</scope>
    <source>
        <strain evidence="2">Derp</strain>
    </source>
</reference>
<feature type="compositionally biased region" description="Polar residues" evidence="1">
    <location>
        <begin position="70"/>
        <end position="83"/>
    </location>
</feature>